<feature type="compositionally biased region" description="Basic and acidic residues" evidence="1">
    <location>
        <begin position="123"/>
        <end position="138"/>
    </location>
</feature>
<evidence type="ECO:0000313" key="3">
    <source>
        <dbReference type="EMBL" id="KAK9775777.1"/>
    </source>
</evidence>
<reference evidence="3 4" key="1">
    <citation type="submission" date="2024-02" db="EMBL/GenBank/DDBJ databases">
        <title>First draft genome assembly of two strains of Seiridium cardinale.</title>
        <authorList>
            <person name="Emiliani G."/>
            <person name="Scali E."/>
        </authorList>
    </citation>
    <scope>NUCLEOTIDE SEQUENCE [LARGE SCALE GENOMIC DNA]</scope>
    <source>
        <strain evidence="3 4">BM-138-000479</strain>
    </source>
</reference>
<dbReference type="Pfam" id="PF11976">
    <property type="entry name" value="Rad60-SLD"/>
    <property type="match status" value="1"/>
</dbReference>
<dbReference type="InterPro" id="IPR000626">
    <property type="entry name" value="Ubiquitin-like_dom"/>
</dbReference>
<dbReference type="PROSITE" id="PS50053">
    <property type="entry name" value="UBIQUITIN_2"/>
    <property type="match status" value="1"/>
</dbReference>
<feature type="region of interest" description="Disordered" evidence="1">
    <location>
        <begin position="365"/>
        <end position="391"/>
    </location>
</feature>
<dbReference type="InterPro" id="IPR029071">
    <property type="entry name" value="Ubiquitin-like_domsf"/>
</dbReference>
<keyword evidence="4" id="KW-1185">Reference proteome</keyword>
<evidence type="ECO:0000256" key="1">
    <source>
        <dbReference type="SAM" id="MobiDB-lite"/>
    </source>
</evidence>
<sequence>MQPKGKFPFKKRKSTETSAQEDEPNDSNHIDFFGMRNPDWFDERIQNKASEGAKREKAKKERIVQEDQDIEDQLSRESSEIRITSQNKRRDAKRPGPKRQYTSISSDEDHPHGSTSPISRKSSRIDTKSPSRSRDSALRKPTPLSSRSYRLKGSLPPAAVVISLDNSDEDAYTGTPTKSRGTGKITVLSDDDDDGDFTTSAPAQHDIDSDDVVEMDNDSVLPAADDVGAIYIREAQERARKRREEQEAREAHGIATAEIFVESRLEGISNLKIKVEINKKLTLVRDAWRAATKRKLEGANSNISGAVIDSMFFTWKGTKLLDFSTLERMNITPDKQGNLYPKSRNTVEGYIGWDKVHFEAWTPEQFDQHQASRERERRRNLGQPDDIDVRVDTRPEPEVDKKIKIFLRSKHYEEQKRSVHPNDTIDKLMKGFRKAASLPADKVIEIHFEGDNLPPGMKIEDLGLEDKDVLEVHVKDS</sequence>
<gene>
    <name evidence="3" type="ORF">SCAR479_07593</name>
</gene>
<organism evidence="3 4">
    <name type="scientific">Seiridium cardinale</name>
    <dbReference type="NCBI Taxonomy" id="138064"/>
    <lineage>
        <taxon>Eukaryota</taxon>
        <taxon>Fungi</taxon>
        <taxon>Dikarya</taxon>
        <taxon>Ascomycota</taxon>
        <taxon>Pezizomycotina</taxon>
        <taxon>Sordariomycetes</taxon>
        <taxon>Xylariomycetidae</taxon>
        <taxon>Amphisphaeriales</taxon>
        <taxon>Sporocadaceae</taxon>
        <taxon>Seiridium</taxon>
    </lineage>
</organism>
<feature type="compositionally biased region" description="Basic and acidic residues" evidence="1">
    <location>
        <begin position="39"/>
        <end position="65"/>
    </location>
</feature>
<dbReference type="SUPFAM" id="SSF54236">
    <property type="entry name" value="Ubiquitin-like"/>
    <property type="match status" value="1"/>
</dbReference>
<feature type="domain" description="Ubiquitin-like" evidence="2">
    <location>
        <begin position="403"/>
        <end position="477"/>
    </location>
</feature>
<comment type="caution">
    <text evidence="3">The sequence shown here is derived from an EMBL/GenBank/DDBJ whole genome shotgun (WGS) entry which is preliminary data.</text>
</comment>
<feature type="region of interest" description="Disordered" evidence="1">
    <location>
        <begin position="168"/>
        <end position="206"/>
    </location>
</feature>
<accession>A0ABR2XQ36</accession>
<feature type="region of interest" description="Disordered" evidence="1">
    <location>
        <begin position="1"/>
        <end position="156"/>
    </location>
</feature>
<dbReference type="Proteomes" id="UP001465668">
    <property type="component" value="Unassembled WGS sequence"/>
</dbReference>
<evidence type="ECO:0000259" key="2">
    <source>
        <dbReference type="PROSITE" id="PS50053"/>
    </source>
</evidence>
<feature type="compositionally biased region" description="Basic and acidic residues" evidence="1">
    <location>
        <begin position="366"/>
        <end position="379"/>
    </location>
</feature>
<dbReference type="EMBL" id="JARVKM010000032">
    <property type="protein sequence ID" value="KAK9775777.1"/>
    <property type="molecule type" value="Genomic_DNA"/>
</dbReference>
<protein>
    <recommendedName>
        <fullName evidence="2">Ubiquitin-like domain-containing protein</fullName>
    </recommendedName>
</protein>
<dbReference type="Gene3D" id="3.10.20.90">
    <property type="entry name" value="Phosphatidylinositol 3-kinase Catalytic Subunit, Chain A, domain 1"/>
    <property type="match status" value="1"/>
</dbReference>
<proteinExistence type="predicted"/>
<evidence type="ECO:0000313" key="4">
    <source>
        <dbReference type="Proteomes" id="UP001465668"/>
    </source>
</evidence>
<name>A0ABR2XQ36_9PEZI</name>
<dbReference type="InterPro" id="IPR022617">
    <property type="entry name" value="Rad60/SUMO-like_dom"/>
</dbReference>